<dbReference type="PANTHER" id="PTHR43861">
    <property type="entry name" value="TRANS-ACONITATE 2-METHYLTRANSFERASE-RELATED"/>
    <property type="match status" value="1"/>
</dbReference>
<evidence type="ECO:0000259" key="2">
    <source>
        <dbReference type="Pfam" id="PF13649"/>
    </source>
</evidence>
<sequence length="257" mass="29142">MGAGRVIGCRETGELMRDTDNDWTNLGEFEPYFGVLSHERFLRHNLNEAGLAEFWQTGANHMVGVRQILIDHFGGEFAPKTAIDFGCGVGRLTRAMAPMADRVFGIDISGPMLEEARRNSPPENVEFRFDIPQDCLIDWIHSSIVFQHIPPARGYDLFGKLLDAASPKAMLSVHFMLFKDALGVADQYHPNVEFSTWDGRELKPLLRKDRAAGSMSMYDYDMNLLIAMMVRRGFSRYYMHHANHGGCHGVEIFARRD</sequence>
<dbReference type="AlphaFoldDB" id="A0A494TJC6"/>
<dbReference type="KEGG" id="spha:D3Y57_15700"/>
<accession>A0A494TJC6</accession>
<feature type="domain" description="Methyltransferase" evidence="2">
    <location>
        <begin position="83"/>
        <end position="151"/>
    </location>
</feature>
<keyword evidence="3" id="KW-0489">Methyltransferase</keyword>
<dbReference type="CDD" id="cd02440">
    <property type="entry name" value="AdoMet_MTases"/>
    <property type="match status" value="1"/>
</dbReference>
<dbReference type="OrthoDB" id="7628122at2"/>
<keyword evidence="4" id="KW-1185">Reference proteome</keyword>
<evidence type="ECO:0000313" key="3">
    <source>
        <dbReference type="EMBL" id="AYJ87113.1"/>
    </source>
</evidence>
<protein>
    <submittedName>
        <fullName evidence="3">Class I SAM-dependent methyltransferase</fullName>
    </submittedName>
</protein>
<dbReference type="Gene3D" id="3.40.50.150">
    <property type="entry name" value="Vaccinia Virus protein VP39"/>
    <property type="match status" value="1"/>
</dbReference>
<dbReference type="GO" id="GO:0008168">
    <property type="term" value="F:methyltransferase activity"/>
    <property type="evidence" value="ECO:0007669"/>
    <property type="project" value="UniProtKB-KW"/>
</dbReference>
<dbReference type="GO" id="GO:0032259">
    <property type="term" value="P:methylation"/>
    <property type="evidence" value="ECO:0007669"/>
    <property type="project" value="UniProtKB-KW"/>
</dbReference>
<gene>
    <name evidence="3" type="ORF">D3Y57_15700</name>
</gene>
<proteinExistence type="predicted"/>
<dbReference type="SUPFAM" id="SSF53335">
    <property type="entry name" value="S-adenosyl-L-methionine-dependent methyltransferases"/>
    <property type="match status" value="1"/>
</dbReference>
<organism evidence="3 4">
    <name type="scientific">Sphingomonas paeninsulae</name>
    <dbReference type="NCBI Taxonomy" id="2319844"/>
    <lineage>
        <taxon>Bacteria</taxon>
        <taxon>Pseudomonadati</taxon>
        <taxon>Pseudomonadota</taxon>
        <taxon>Alphaproteobacteria</taxon>
        <taxon>Sphingomonadales</taxon>
        <taxon>Sphingomonadaceae</taxon>
        <taxon>Sphingomonas</taxon>
    </lineage>
</organism>
<reference evidence="3 4" key="1">
    <citation type="submission" date="2018-09" db="EMBL/GenBank/DDBJ databases">
        <title>Sphingomonas peninsula sp. nov., isolated from fildes peninsula, Antarctic soil.</title>
        <authorList>
            <person name="Yingchao G."/>
        </authorList>
    </citation>
    <scope>NUCLEOTIDE SEQUENCE [LARGE SCALE GENOMIC DNA]</scope>
    <source>
        <strain evidence="3 4">YZ-8</strain>
    </source>
</reference>
<keyword evidence="1 3" id="KW-0808">Transferase</keyword>
<dbReference type="InterPro" id="IPR029063">
    <property type="entry name" value="SAM-dependent_MTases_sf"/>
</dbReference>
<evidence type="ECO:0000313" key="4">
    <source>
        <dbReference type="Proteomes" id="UP000276254"/>
    </source>
</evidence>
<evidence type="ECO:0000256" key="1">
    <source>
        <dbReference type="ARBA" id="ARBA00022679"/>
    </source>
</evidence>
<dbReference type="InterPro" id="IPR041698">
    <property type="entry name" value="Methyltransf_25"/>
</dbReference>
<name>A0A494TJC6_SPHPE</name>
<dbReference type="EMBL" id="CP032829">
    <property type="protein sequence ID" value="AYJ87113.1"/>
    <property type="molecule type" value="Genomic_DNA"/>
</dbReference>
<dbReference type="Proteomes" id="UP000276254">
    <property type="component" value="Chromosome"/>
</dbReference>
<dbReference type="Pfam" id="PF13649">
    <property type="entry name" value="Methyltransf_25"/>
    <property type="match status" value="1"/>
</dbReference>